<dbReference type="KEGG" id="sphj:BSL82_12755"/>
<keyword evidence="2" id="KW-1185">Reference proteome</keyword>
<dbReference type="RefSeq" id="WP_072597853.1">
    <property type="nucleotide sequence ID" value="NZ_CP018221.1"/>
</dbReference>
<sequence>MASYQLYRRDLITGHFDRITQLDCGDDIEAISLARPLVSKQGMELRNDGRFVWRYGVDRDHQGGSAAAQPQNRP</sequence>
<evidence type="ECO:0000313" key="1">
    <source>
        <dbReference type="EMBL" id="API60067.1"/>
    </source>
</evidence>
<protein>
    <submittedName>
        <fullName evidence="1">Uncharacterized protein</fullName>
    </submittedName>
</protein>
<dbReference type="Proteomes" id="UP000182063">
    <property type="component" value="Chromosome"/>
</dbReference>
<proteinExistence type="predicted"/>
<name>A0A1L3ZWR2_9SPHN</name>
<evidence type="ECO:0000313" key="2">
    <source>
        <dbReference type="Proteomes" id="UP000182063"/>
    </source>
</evidence>
<dbReference type="EMBL" id="CP018221">
    <property type="protein sequence ID" value="API60067.1"/>
    <property type="molecule type" value="Genomic_DNA"/>
</dbReference>
<gene>
    <name evidence="1" type="ORF">BSL82_12755</name>
</gene>
<organism evidence="1 2">
    <name type="scientific">Tardibacter chloracetimidivorans</name>
    <dbReference type="NCBI Taxonomy" id="1921510"/>
    <lineage>
        <taxon>Bacteria</taxon>
        <taxon>Pseudomonadati</taxon>
        <taxon>Pseudomonadota</taxon>
        <taxon>Alphaproteobacteria</taxon>
        <taxon>Sphingomonadales</taxon>
        <taxon>Sphingomonadaceae</taxon>
        <taxon>Tardibacter</taxon>
    </lineage>
</organism>
<reference evidence="2" key="1">
    <citation type="submission" date="2016-11" db="EMBL/GenBank/DDBJ databases">
        <title>Complete Genome Sequence of alachlor-degrading Sphingomonas sp. strain JJ-A5.</title>
        <authorList>
            <person name="Lee H."/>
            <person name="Ka J.-O."/>
        </authorList>
    </citation>
    <scope>NUCLEOTIDE SEQUENCE [LARGE SCALE GENOMIC DNA]</scope>
    <source>
        <strain evidence="2">JJ-A5</strain>
    </source>
</reference>
<accession>A0A1L3ZWR2</accession>
<dbReference type="AlphaFoldDB" id="A0A1L3ZWR2"/>